<feature type="compositionally biased region" description="Low complexity" evidence="1">
    <location>
        <begin position="137"/>
        <end position="163"/>
    </location>
</feature>
<keyword evidence="2" id="KW-0812">Transmembrane</keyword>
<evidence type="ECO:0000313" key="6">
    <source>
        <dbReference type="Proteomes" id="UP000509459"/>
    </source>
</evidence>
<organism evidence="3 6">
    <name type="scientific">Streptococcus sanguinis</name>
    <dbReference type="NCBI Taxonomy" id="1305"/>
    <lineage>
        <taxon>Bacteria</taxon>
        <taxon>Bacillati</taxon>
        <taxon>Bacillota</taxon>
        <taxon>Bacilli</taxon>
        <taxon>Lactobacillales</taxon>
        <taxon>Streptococcaceae</taxon>
        <taxon>Streptococcus</taxon>
    </lineage>
</organism>
<reference evidence="3 6" key="2">
    <citation type="submission" date="2020-05" db="EMBL/GenBank/DDBJ databases">
        <title>FDA dAtabase for Regulatory Grade micrObial Sequences (FDA-ARGOS): Supporting development and validation of Infectious Disease Dx tests.</title>
        <authorList>
            <person name="Bojja K."/>
            <person name="Kessler A."/>
            <person name="Tallon L."/>
            <person name="Sadzewicz L."/>
            <person name="Zhao X."/>
            <person name="Vavikolanu K."/>
            <person name="Mehta A."/>
            <person name="Aluvathingal J."/>
            <person name="Nadendla S."/>
            <person name="Myers T."/>
            <person name="Yan Y."/>
            <person name="Sichtig H."/>
        </authorList>
    </citation>
    <scope>NUCLEOTIDE SEQUENCE [LARGE SCALE GENOMIC DNA]</scope>
    <source>
        <strain evidence="3 6">FDAARGOS_770</strain>
    </source>
</reference>
<dbReference type="EMBL" id="RJMR01000011">
    <property type="protein sequence ID" value="RSI22281.1"/>
    <property type="molecule type" value="Genomic_DNA"/>
</dbReference>
<feature type="transmembrane region" description="Helical" evidence="2">
    <location>
        <begin position="15"/>
        <end position="36"/>
    </location>
</feature>
<dbReference type="EMBL" id="CP054570">
    <property type="protein sequence ID" value="QKQ45002.1"/>
    <property type="molecule type" value="Genomic_DNA"/>
</dbReference>
<protein>
    <submittedName>
        <fullName evidence="3">Uncharacterized protein</fullName>
    </submittedName>
</protein>
<accession>A0A8B6N135</accession>
<gene>
    <name evidence="4" type="ORF">D8881_11215</name>
    <name evidence="3" type="ORF">FOC72_10825</name>
</gene>
<keyword evidence="2" id="KW-1133">Transmembrane helix</keyword>
<dbReference type="Proteomes" id="UP000280549">
    <property type="component" value="Unassembled WGS sequence"/>
</dbReference>
<evidence type="ECO:0000313" key="4">
    <source>
        <dbReference type="EMBL" id="RSI22281.1"/>
    </source>
</evidence>
<name>A0A8B6N135_STRSA</name>
<dbReference type="RefSeq" id="WP_002894136.1">
    <property type="nucleotide sequence ID" value="NZ_CP054570.1"/>
</dbReference>
<feature type="compositionally biased region" description="Basic and acidic residues" evidence="1">
    <location>
        <begin position="189"/>
        <end position="207"/>
    </location>
</feature>
<keyword evidence="2" id="KW-0472">Membrane</keyword>
<dbReference type="AlphaFoldDB" id="A0A8B6N135"/>
<sequence length="213" mass="24095">MSKEQYLQIKKEYRIRLFLIFCLFILSSILYCMLLFSSSRYVPFFSASIVTLGSINQFLIVPFLKQKKSIEEEHPDWKELSPKGVKLLSKEATQRTLAGIGATFILLLTFAMFYRPVQQQDINVREFNDRPKINFDSSTPTTSTTSSESSSSDSSSTEQSSTGTEEEQTNQSNSDTGSSYPHIYGTDDEVVKKVIDKSMQDLKEKQSGEQSGN</sequence>
<proteinExistence type="predicted"/>
<evidence type="ECO:0000256" key="1">
    <source>
        <dbReference type="SAM" id="MobiDB-lite"/>
    </source>
</evidence>
<evidence type="ECO:0000313" key="3">
    <source>
        <dbReference type="EMBL" id="QKQ45002.1"/>
    </source>
</evidence>
<evidence type="ECO:0000313" key="5">
    <source>
        <dbReference type="Proteomes" id="UP000280549"/>
    </source>
</evidence>
<feature type="transmembrane region" description="Helical" evidence="2">
    <location>
        <begin position="42"/>
        <end position="64"/>
    </location>
</feature>
<dbReference type="Proteomes" id="UP000509459">
    <property type="component" value="Chromosome"/>
</dbReference>
<feature type="region of interest" description="Disordered" evidence="1">
    <location>
        <begin position="130"/>
        <end position="213"/>
    </location>
</feature>
<feature type="transmembrane region" description="Helical" evidence="2">
    <location>
        <begin position="96"/>
        <end position="114"/>
    </location>
</feature>
<evidence type="ECO:0000256" key="2">
    <source>
        <dbReference type="SAM" id="Phobius"/>
    </source>
</evidence>
<reference evidence="4 5" key="1">
    <citation type="submission" date="2018-11" db="EMBL/GenBank/DDBJ databases">
        <title>Species Designations Belie Phenotypic and Genotypic Heterogeneity in Oral Streptococci.</title>
        <authorList>
            <person name="Velsko I."/>
        </authorList>
    </citation>
    <scope>NUCLEOTIDE SEQUENCE [LARGE SCALE GENOMIC DNA]</scope>
    <source>
        <strain evidence="4 5">BCC20</strain>
    </source>
</reference>